<reference evidence="1 2" key="1">
    <citation type="submission" date="2019-10" db="EMBL/GenBank/DDBJ databases">
        <title>Assembly and Annotation for the nematode Trichostrongylus colubriformis.</title>
        <authorList>
            <person name="Martin J."/>
        </authorList>
    </citation>
    <scope>NUCLEOTIDE SEQUENCE [LARGE SCALE GENOMIC DNA]</scope>
    <source>
        <strain evidence="1">G859</strain>
        <tissue evidence="1">Whole worm</tissue>
    </source>
</reference>
<evidence type="ECO:0000313" key="2">
    <source>
        <dbReference type="Proteomes" id="UP001331761"/>
    </source>
</evidence>
<dbReference type="Proteomes" id="UP001331761">
    <property type="component" value="Unassembled WGS sequence"/>
</dbReference>
<dbReference type="EMBL" id="WIXE01022413">
    <property type="protein sequence ID" value="KAK5967509.1"/>
    <property type="molecule type" value="Genomic_DNA"/>
</dbReference>
<evidence type="ECO:0000313" key="1">
    <source>
        <dbReference type="EMBL" id="KAK5967509.1"/>
    </source>
</evidence>
<keyword evidence="2" id="KW-1185">Reference proteome</keyword>
<protein>
    <submittedName>
        <fullName evidence="1">Uncharacterized protein</fullName>
    </submittedName>
</protein>
<proteinExistence type="predicted"/>
<gene>
    <name evidence="1" type="ORF">GCK32_014150</name>
</gene>
<name>A0AAN8F233_TRICO</name>
<sequence>MRTSHCYCRVKHKSRPLEDNECLFDPKVKLKLITTETHPITYKRYRPVRLIDPIDDPKPIAPKSVDQAEIDHQDFLTPFRPILHAVSYAHWHAKMIDELIRNKDFVE</sequence>
<dbReference type="AlphaFoldDB" id="A0AAN8F233"/>
<organism evidence="1 2">
    <name type="scientific">Trichostrongylus colubriformis</name>
    <name type="common">Black scour worm</name>
    <dbReference type="NCBI Taxonomy" id="6319"/>
    <lineage>
        <taxon>Eukaryota</taxon>
        <taxon>Metazoa</taxon>
        <taxon>Ecdysozoa</taxon>
        <taxon>Nematoda</taxon>
        <taxon>Chromadorea</taxon>
        <taxon>Rhabditida</taxon>
        <taxon>Rhabditina</taxon>
        <taxon>Rhabditomorpha</taxon>
        <taxon>Strongyloidea</taxon>
        <taxon>Trichostrongylidae</taxon>
        <taxon>Trichostrongylus</taxon>
    </lineage>
</organism>
<accession>A0AAN8F233</accession>
<comment type="caution">
    <text evidence="1">The sequence shown here is derived from an EMBL/GenBank/DDBJ whole genome shotgun (WGS) entry which is preliminary data.</text>
</comment>